<dbReference type="Pfam" id="PF00391">
    <property type="entry name" value="PEP-utilizers"/>
    <property type="match status" value="1"/>
</dbReference>
<dbReference type="EMBL" id="CAAHFG010000002">
    <property type="protein sequence ID" value="VGO15488.1"/>
    <property type="molecule type" value="Genomic_DNA"/>
</dbReference>
<keyword evidence="1" id="KW-0812">Transmembrane</keyword>
<dbReference type="SUPFAM" id="SSF56059">
    <property type="entry name" value="Glutathione synthetase ATP-binding domain-like"/>
    <property type="match status" value="1"/>
</dbReference>
<gene>
    <name evidence="4" type="primary">pigC</name>
    <name evidence="4" type="ORF">PDESU_04071</name>
</gene>
<dbReference type="AlphaFoldDB" id="A0A6C2U5Y5"/>
<dbReference type="InterPro" id="IPR002192">
    <property type="entry name" value="PPDK_AMP/ATP-bd"/>
</dbReference>
<dbReference type="Gene3D" id="3.30.470.20">
    <property type="entry name" value="ATP-grasp fold, B domain"/>
    <property type="match status" value="1"/>
</dbReference>
<dbReference type="PANTHER" id="PTHR43615">
    <property type="entry name" value="PHOSPHOENOLPYRUVATE SYNTHASE-RELATED"/>
    <property type="match status" value="1"/>
</dbReference>
<dbReference type="PANTHER" id="PTHR43615:SF1">
    <property type="entry name" value="PPDK_N DOMAIN-CONTAINING PROTEIN"/>
    <property type="match status" value="1"/>
</dbReference>
<protein>
    <submittedName>
        <fullName evidence="4">Prodigiosin synthesizing transferase PigC</fullName>
    </submittedName>
</protein>
<dbReference type="Proteomes" id="UP000366872">
    <property type="component" value="Unassembled WGS sequence"/>
</dbReference>
<feature type="domain" description="Pyruvate phosphate dikinase AMP/ATP-binding" evidence="3">
    <location>
        <begin position="51"/>
        <end position="278"/>
    </location>
</feature>
<evidence type="ECO:0000313" key="4">
    <source>
        <dbReference type="EMBL" id="VGO15488.1"/>
    </source>
</evidence>
<feature type="transmembrane region" description="Helical" evidence="1">
    <location>
        <begin position="1150"/>
        <end position="1171"/>
    </location>
</feature>
<keyword evidence="1" id="KW-1133">Transmembrane helix</keyword>
<evidence type="ECO:0000259" key="2">
    <source>
        <dbReference type="Pfam" id="PF00391"/>
    </source>
</evidence>
<proteinExistence type="predicted"/>
<dbReference type="GO" id="GO:0016301">
    <property type="term" value="F:kinase activity"/>
    <property type="evidence" value="ECO:0007669"/>
    <property type="project" value="InterPro"/>
</dbReference>
<sequence>MKDRNILPLAEALDVSLVGGKAINLAKLMQAGLPVPGGFVVTTTTFRASDGKVGKELADEIREALTPLKGKRVAARSSATAEDMAGASMAGQYDTFLNLETEEQIIEAVEKCWQSIRSSRTEAYLAEHGIALDDVAMAVVVQQQVTADVAGVLFTADPRTGTRDNVLIEATWGLGEALVSGDVQPDVIRVDGDKVLSYDVADKKHAIYPGGDGIEDVPEEQRKRACLDYGLIMRLTDLGAKAAAHFGGPQDVEWAIEKGEVLMLQARPITTLAETDAYNKLLSETKTYLSQRVEDGGGPWVRHNLGETLPHPTPLTWSLVSHFMSGSGGFGKMHEELGFAPGEKVKARSFLDRIGGEVYMDCSLMTEMFSANYPFAFDPELLRSDPDAAQNPPTVPNGGLKKIGDAAKLAKSAAAKIDALSLNLDQRFDEEYVPELMGWSLAQESVELQSLGDAELIELWKEQSAKVLDDFGGMAFLPSMVEAVAVEELRQLLNEHVWDEDPDELVSMLSVGVRPDCTMAANMALADLDLDEWLAQYGHRAPAEFDLASPRWNERPDGVRKMAEQVAGTDLDTLHHERLEAADKCLTKLYAELDADTMEKVEAASNRVRRYIRFREDGKFYLMRAYSVLRTTALEFGRRLTVDDDIFFMEPEEIFAALESGFVPVDRIADRKLAYAIEPRLQTPHVIEAGDVASLGNAVVRADGPALAAHGVSCGSAVGPASIVLSPDQCDGFEKGSILVCPSTDPSWTPLFAKAGGLVLERGGSLSHGAVVAREMGLPAVVLDGATELLAQGETITVDANAGMVYREGADAEVEDARIPRSEIPPPASAKEASANRLGLTMAIVWGVLLGLVFLLPPNLLHDPFMGLLDTLLWPLVRGFGMIGAVAIVAGFFGLIPILGQRYLTDNGRLFEAKRRSGLLRKAANKLPAESARRKTMEQLAAPVTTRILKASMVPLALILGPMIMVFMWFPMRVDPASWNAEPGRMVSIVAEIDGECLAPVSLAVPSPLELDSDAAQTLPPIRTELEELRAEWKDASDMSDLPWEVQSAADHTRMTMLASLNAFLREGVPPQKMTWLISVPESAEGKHPVKLKVGDETVSSFDLVFGRNVPPAPAAFAEVSEQVVSITINYPRALQQASFFKLPGTKKDLGWLGIYLLAYLPTMFVAKFALRVP</sequence>
<dbReference type="Gene3D" id="3.30.1490.20">
    <property type="entry name" value="ATP-grasp fold, A domain"/>
    <property type="match status" value="2"/>
</dbReference>
<feature type="transmembrane region" description="Helical" evidence="1">
    <location>
        <begin position="953"/>
        <end position="970"/>
    </location>
</feature>
<dbReference type="SUPFAM" id="SSF52009">
    <property type="entry name" value="Phosphohistidine domain"/>
    <property type="match status" value="1"/>
</dbReference>
<dbReference type="InterPro" id="IPR013815">
    <property type="entry name" value="ATP_grasp_subdomain_1"/>
</dbReference>
<dbReference type="Gene3D" id="3.50.30.10">
    <property type="entry name" value="Phosphohistidine domain"/>
    <property type="match status" value="1"/>
</dbReference>
<keyword evidence="5" id="KW-1185">Reference proteome</keyword>
<accession>A0A6C2U5Y5</accession>
<evidence type="ECO:0000256" key="1">
    <source>
        <dbReference type="SAM" id="Phobius"/>
    </source>
</evidence>
<dbReference type="InterPro" id="IPR008279">
    <property type="entry name" value="PEP-util_enz_mobile_dom"/>
</dbReference>
<dbReference type="RefSeq" id="WP_168442436.1">
    <property type="nucleotide sequence ID" value="NZ_CAAHFG010000002.1"/>
</dbReference>
<keyword evidence="1" id="KW-0472">Membrane</keyword>
<feature type="transmembrane region" description="Helical" evidence="1">
    <location>
        <begin position="838"/>
        <end position="856"/>
    </location>
</feature>
<dbReference type="Pfam" id="PF01326">
    <property type="entry name" value="PPDK_N"/>
    <property type="match status" value="1"/>
</dbReference>
<evidence type="ECO:0000259" key="3">
    <source>
        <dbReference type="Pfam" id="PF01326"/>
    </source>
</evidence>
<dbReference type="InterPro" id="IPR036637">
    <property type="entry name" value="Phosphohistidine_dom_sf"/>
</dbReference>
<feature type="transmembrane region" description="Helical" evidence="1">
    <location>
        <begin position="876"/>
        <end position="899"/>
    </location>
</feature>
<evidence type="ECO:0000313" key="5">
    <source>
        <dbReference type="Proteomes" id="UP000366872"/>
    </source>
</evidence>
<feature type="domain" description="PEP-utilising enzyme mobile" evidence="2">
    <location>
        <begin position="733"/>
        <end position="803"/>
    </location>
</feature>
<reference evidence="4 5" key="1">
    <citation type="submission" date="2019-04" db="EMBL/GenBank/DDBJ databases">
        <authorList>
            <person name="Van Vliet M D."/>
        </authorList>
    </citation>
    <scope>NUCLEOTIDE SEQUENCE [LARGE SCALE GENOMIC DNA]</scope>
    <source>
        <strain evidence="4 5">F1</strain>
    </source>
</reference>
<organism evidence="4 5">
    <name type="scientific">Pontiella desulfatans</name>
    <dbReference type="NCBI Taxonomy" id="2750659"/>
    <lineage>
        <taxon>Bacteria</taxon>
        <taxon>Pseudomonadati</taxon>
        <taxon>Kiritimatiellota</taxon>
        <taxon>Kiritimatiellia</taxon>
        <taxon>Kiritimatiellales</taxon>
        <taxon>Pontiellaceae</taxon>
        <taxon>Pontiella</taxon>
    </lineage>
</organism>
<keyword evidence="4" id="KW-0808">Transferase</keyword>
<dbReference type="InterPro" id="IPR051549">
    <property type="entry name" value="PEP_Utilizing_Enz"/>
</dbReference>
<dbReference type="GO" id="GO:0005524">
    <property type="term" value="F:ATP binding"/>
    <property type="evidence" value="ECO:0007669"/>
    <property type="project" value="InterPro"/>
</dbReference>
<name>A0A6C2U5Y5_PONDE</name>